<accession>A0ABW8UTS2</accession>
<name>A0ABW8UTS2_9RHOB</name>
<dbReference type="Proteomes" id="UP001627408">
    <property type="component" value="Unassembled WGS sequence"/>
</dbReference>
<proteinExistence type="predicted"/>
<reference evidence="1 2" key="1">
    <citation type="submission" date="2024-08" db="EMBL/GenBank/DDBJ databases">
        <title>Tateyamaria sp. nov., isolated from marine algae.</title>
        <authorList>
            <person name="Choi B.J."/>
            <person name="Kim J.M."/>
            <person name="Lee J.K."/>
            <person name="Choi D.G."/>
            <person name="Bayburt H."/>
            <person name="Baek J.H."/>
            <person name="Han D.M."/>
            <person name="Jeon C.O."/>
        </authorList>
    </citation>
    <scope>NUCLEOTIDE SEQUENCE [LARGE SCALE GENOMIC DNA]</scope>
    <source>
        <strain evidence="1 2">KMU-156</strain>
    </source>
</reference>
<dbReference type="EMBL" id="JBHDIY010000002">
    <property type="protein sequence ID" value="MFL4468588.1"/>
    <property type="molecule type" value="Genomic_DNA"/>
</dbReference>
<evidence type="ECO:0008006" key="3">
    <source>
        <dbReference type="Google" id="ProtNLM"/>
    </source>
</evidence>
<evidence type="ECO:0000313" key="1">
    <source>
        <dbReference type="EMBL" id="MFL4468588.1"/>
    </source>
</evidence>
<keyword evidence="2" id="KW-1185">Reference proteome</keyword>
<protein>
    <recommendedName>
        <fullName evidence="3">Succinate dehydrogenase</fullName>
    </recommendedName>
</protein>
<evidence type="ECO:0000313" key="2">
    <source>
        <dbReference type="Proteomes" id="UP001627408"/>
    </source>
</evidence>
<dbReference type="RefSeq" id="WP_407590331.1">
    <property type="nucleotide sequence ID" value="NZ_JBHDIY010000002.1"/>
</dbReference>
<comment type="caution">
    <text evidence="1">The sequence shown here is derived from an EMBL/GenBank/DDBJ whole genome shotgun (WGS) entry which is preliminary data.</text>
</comment>
<dbReference type="PROSITE" id="PS51257">
    <property type="entry name" value="PROKAR_LIPOPROTEIN"/>
    <property type="match status" value="1"/>
</dbReference>
<gene>
    <name evidence="1" type="ORF">ACERZ8_01380</name>
</gene>
<sequence length="111" mass="11710">MMIRTIAFSALVALTACEETTRAVDDAARRSAKLAVSETVLTRFPAVPKELVTPFTDCVIDNASASEIGAFARDAVIGVSENTATLVRTVLERPETQQCVVRAGVNALGTA</sequence>
<organism evidence="1 2">
    <name type="scientific">Tateyamaria armeniaca</name>
    <dbReference type="NCBI Taxonomy" id="2518930"/>
    <lineage>
        <taxon>Bacteria</taxon>
        <taxon>Pseudomonadati</taxon>
        <taxon>Pseudomonadota</taxon>
        <taxon>Alphaproteobacteria</taxon>
        <taxon>Rhodobacterales</taxon>
        <taxon>Roseobacteraceae</taxon>
        <taxon>Tateyamaria</taxon>
    </lineage>
</organism>